<dbReference type="AlphaFoldDB" id="A0A3S2XAN9"/>
<gene>
    <name evidence="1" type="ORF">EM808_08910</name>
</gene>
<dbReference type="RefSeq" id="WP_127737817.1">
    <property type="nucleotide sequence ID" value="NZ_JASPBW010000009.1"/>
</dbReference>
<dbReference type="PANTHER" id="PTHR39166:SF1">
    <property type="entry name" value="BLL1166 PROTEIN"/>
    <property type="match status" value="1"/>
</dbReference>
<name>A0A3S2XAN9_9BACI</name>
<dbReference type="Pfam" id="PF06042">
    <property type="entry name" value="NTP_transf_6"/>
    <property type="match status" value="1"/>
</dbReference>
<proteinExistence type="predicted"/>
<dbReference type="GO" id="GO:0016740">
    <property type="term" value="F:transferase activity"/>
    <property type="evidence" value="ECO:0007669"/>
    <property type="project" value="UniProtKB-KW"/>
</dbReference>
<dbReference type="InterPro" id="IPR009267">
    <property type="entry name" value="NTP_transf_6"/>
</dbReference>
<keyword evidence="1" id="KW-0808">Transferase</keyword>
<dbReference type="EMBL" id="RZTZ01000002">
    <property type="protein sequence ID" value="RVT65599.1"/>
    <property type="molecule type" value="Genomic_DNA"/>
</dbReference>
<organism evidence="1 2">
    <name type="scientific">Niallia taxi</name>
    <dbReference type="NCBI Taxonomy" id="2499688"/>
    <lineage>
        <taxon>Bacteria</taxon>
        <taxon>Bacillati</taxon>
        <taxon>Bacillota</taxon>
        <taxon>Bacilli</taxon>
        <taxon>Bacillales</taxon>
        <taxon>Bacillaceae</taxon>
        <taxon>Niallia</taxon>
    </lineage>
</organism>
<reference evidence="1 2" key="1">
    <citation type="submission" date="2019-01" db="EMBL/GenBank/DDBJ databases">
        <title>Bacillus sp. M5HDSG1-1, whole genome shotgun sequence.</title>
        <authorList>
            <person name="Tuo L."/>
        </authorList>
    </citation>
    <scope>NUCLEOTIDE SEQUENCE [LARGE SCALE GENOMIC DNA]</scope>
    <source>
        <strain evidence="1 2">M5HDSG1-1</strain>
    </source>
</reference>
<dbReference type="Proteomes" id="UP000288024">
    <property type="component" value="Unassembled WGS sequence"/>
</dbReference>
<sequence length="191" mass="22475">MDKTEQEIMKWIKEDEWMMNILQIVQKLDLPDWWISAGFVRSKIWDKVHQFSDRTPLPDIDVIYYDANNIEEEEEKQLEQRLKQHTHLPWSVKNQARMHTLSGFSPYTSAMDGITHFPETATALGVKLDGNGSLVLAAPWGLTDAVSLKVRPTHYYEKTNKRIIYENRVINKAWQKHWTRLEIVGIEEKLL</sequence>
<dbReference type="GeneID" id="87618440"/>
<protein>
    <submittedName>
        <fullName evidence="1">Nucleotidyltransferase family protein</fullName>
    </submittedName>
</protein>
<keyword evidence="2" id="KW-1185">Reference proteome</keyword>
<accession>A0A3S2XAN9</accession>
<evidence type="ECO:0000313" key="2">
    <source>
        <dbReference type="Proteomes" id="UP000288024"/>
    </source>
</evidence>
<comment type="caution">
    <text evidence="1">The sequence shown here is derived from an EMBL/GenBank/DDBJ whole genome shotgun (WGS) entry which is preliminary data.</text>
</comment>
<evidence type="ECO:0000313" key="1">
    <source>
        <dbReference type="EMBL" id="RVT65599.1"/>
    </source>
</evidence>
<dbReference type="PANTHER" id="PTHR39166">
    <property type="entry name" value="BLL1166 PROTEIN"/>
    <property type="match status" value="1"/>
</dbReference>